<sequence length="367" mass="42527">MGSAQVDSMFPLCWLRWTFYKDSYEQLAPGQFLQHVRAYILFMIGCFLIPDTSRSHVSLQWLPFLLDVDMFGRISIESCVIRVDPHVLKLLAALHYYKCGPGSDCMWAEDRIHELPTGNTMTYRDDFDGLRLSQVSMAPYTKERIDERGRSDLDWTVQYREYLQLWDERRAYVVSKTPPEGTGNQELGIYLRWYRSWASIYLLQPQTDPPKTLFPRSPGERIVADYYIRSSTIVEPLARGHGENAIDQVAELSSRVQRSIYKDYTTFDTTIEERSQTRERGTSSHRVHGARLSTSDAPSRSSGRPHRQSTERETPRLSMYTPSTGYDMNTACHPHNIGPHMLDKKVVLNIFTMARCLNNPQHIHFFP</sequence>
<comment type="caution">
    <text evidence="2">The sequence shown here is derived from an EMBL/GenBank/DDBJ whole genome shotgun (WGS) entry which is preliminary data.</text>
</comment>
<protein>
    <recommendedName>
        <fullName evidence="4">Aminotransferase-like plant mobile domain-containing protein</fullName>
    </recommendedName>
</protein>
<reference evidence="2 3" key="1">
    <citation type="journal article" date="2024" name="Plant Biotechnol. J.">
        <title>Dendrobium thyrsiflorum genome and its molecular insights into genes involved in important horticultural traits.</title>
        <authorList>
            <person name="Chen B."/>
            <person name="Wang J.Y."/>
            <person name="Zheng P.J."/>
            <person name="Li K.L."/>
            <person name="Liang Y.M."/>
            <person name="Chen X.F."/>
            <person name="Zhang C."/>
            <person name="Zhao X."/>
            <person name="He X."/>
            <person name="Zhang G.Q."/>
            <person name="Liu Z.J."/>
            <person name="Xu Q."/>
        </authorList>
    </citation>
    <scope>NUCLEOTIDE SEQUENCE [LARGE SCALE GENOMIC DNA]</scope>
    <source>
        <strain evidence="2">GZMU011</strain>
    </source>
</reference>
<dbReference type="EMBL" id="JANQDX010000020">
    <property type="protein sequence ID" value="KAL0903132.1"/>
    <property type="molecule type" value="Genomic_DNA"/>
</dbReference>
<name>A0ABD0TTZ6_DENTH</name>
<evidence type="ECO:0000313" key="3">
    <source>
        <dbReference type="Proteomes" id="UP001552299"/>
    </source>
</evidence>
<evidence type="ECO:0000256" key="1">
    <source>
        <dbReference type="SAM" id="MobiDB-lite"/>
    </source>
</evidence>
<evidence type="ECO:0000313" key="2">
    <source>
        <dbReference type="EMBL" id="KAL0903132.1"/>
    </source>
</evidence>
<accession>A0ABD0TTZ6</accession>
<proteinExistence type="predicted"/>
<feature type="region of interest" description="Disordered" evidence="1">
    <location>
        <begin position="271"/>
        <end position="322"/>
    </location>
</feature>
<feature type="compositionally biased region" description="Polar residues" evidence="1">
    <location>
        <begin position="292"/>
        <end position="302"/>
    </location>
</feature>
<keyword evidence="3" id="KW-1185">Reference proteome</keyword>
<gene>
    <name evidence="2" type="ORF">M5K25_027486</name>
</gene>
<dbReference type="AlphaFoldDB" id="A0ABD0TTZ6"/>
<organism evidence="2 3">
    <name type="scientific">Dendrobium thyrsiflorum</name>
    <name type="common">Pinecone-like raceme dendrobium</name>
    <name type="synonym">Orchid</name>
    <dbReference type="NCBI Taxonomy" id="117978"/>
    <lineage>
        <taxon>Eukaryota</taxon>
        <taxon>Viridiplantae</taxon>
        <taxon>Streptophyta</taxon>
        <taxon>Embryophyta</taxon>
        <taxon>Tracheophyta</taxon>
        <taxon>Spermatophyta</taxon>
        <taxon>Magnoliopsida</taxon>
        <taxon>Liliopsida</taxon>
        <taxon>Asparagales</taxon>
        <taxon>Orchidaceae</taxon>
        <taxon>Epidendroideae</taxon>
        <taxon>Malaxideae</taxon>
        <taxon>Dendrobiinae</taxon>
        <taxon>Dendrobium</taxon>
    </lineage>
</organism>
<evidence type="ECO:0008006" key="4">
    <source>
        <dbReference type="Google" id="ProtNLM"/>
    </source>
</evidence>
<dbReference type="Proteomes" id="UP001552299">
    <property type="component" value="Unassembled WGS sequence"/>
</dbReference>
<feature type="compositionally biased region" description="Basic and acidic residues" evidence="1">
    <location>
        <begin position="271"/>
        <end position="282"/>
    </location>
</feature>